<evidence type="ECO:0000313" key="3">
    <source>
        <dbReference type="EMBL" id="NQE33349.1"/>
    </source>
</evidence>
<feature type="compositionally biased region" description="Low complexity" evidence="1">
    <location>
        <begin position="54"/>
        <end position="71"/>
    </location>
</feature>
<evidence type="ECO:0000256" key="2">
    <source>
        <dbReference type="SAM" id="Phobius"/>
    </source>
</evidence>
<evidence type="ECO:0000313" key="4">
    <source>
        <dbReference type="Proteomes" id="UP000702425"/>
    </source>
</evidence>
<protein>
    <submittedName>
        <fullName evidence="3">Uncharacterized protein</fullName>
    </submittedName>
</protein>
<dbReference type="Proteomes" id="UP000702425">
    <property type="component" value="Unassembled WGS sequence"/>
</dbReference>
<sequence length="115" mass="12845">MHSSSRLYDKFLAKPAPTRYYVFFPYLLSYLMILGDRATFCKRDYPKKMIRFPSHSSSQRQPQQESSALPQFAAGAEAAAVCSGYGLGDRQSQSRTAGMARSIAVDSVESIEYSL</sequence>
<keyword evidence="4" id="KW-1185">Reference proteome</keyword>
<proteinExistence type="predicted"/>
<keyword evidence="2" id="KW-0472">Membrane</keyword>
<feature type="transmembrane region" description="Helical" evidence="2">
    <location>
        <begin position="20"/>
        <end position="40"/>
    </location>
</feature>
<accession>A0ABX2CSL4</accession>
<evidence type="ECO:0000256" key="1">
    <source>
        <dbReference type="SAM" id="MobiDB-lite"/>
    </source>
</evidence>
<reference evidence="3 4" key="1">
    <citation type="journal article" date="2020" name="Sci. Rep.">
        <title>A novel cyanobacterial geosmin producer, revising GeoA distribution and dispersion patterns in Bacteria.</title>
        <authorList>
            <person name="Churro C."/>
            <person name="Semedo-Aguiar A.P."/>
            <person name="Silva A.D."/>
            <person name="Pereira-Leal J.B."/>
            <person name="Leite R.B."/>
        </authorList>
    </citation>
    <scope>NUCLEOTIDE SEQUENCE [LARGE SCALE GENOMIC DNA]</scope>
    <source>
        <strain evidence="3 4">IPMA8</strain>
    </source>
</reference>
<name>A0ABX2CSL4_9CYAN</name>
<keyword evidence="2" id="KW-0812">Transmembrane</keyword>
<gene>
    <name evidence="3" type="ORF">E5S67_01068</name>
</gene>
<comment type="caution">
    <text evidence="3">The sequence shown here is derived from an EMBL/GenBank/DDBJ whole genome shotgun (WGS) entry which is preliminary data.</text>
</comment>
<organism evidence="3 4">
    <name type="scientific">Microcoleus asticus IPMA8</name>
    <dbReference type="NCBI Taxonomy" id="2563858"/>
    <lineage>
        <taxon>Bacteria</taxon>
        <taxon>Bacillati</taxon>
        <taxon>Cyanobacteriota</taxon>
        <taxon>Cyanophyceae</taxon>
        <taxon>Oscillatoriophycideae</taxon>
        <taxon>Oscillatoriales</taxon>
        <taxon>Microcoleaceae</taxon>
        <taxon>Microcoleus</taxon>
        <taxon>Microcoleus asticus</taxon>
    </lineage>
</organism>
<feature type="region of interest" description="Disordered" evidence="1">
    <location>
        <begin position="52"/>
        <end position="71"/>
    </location>
</feature>
<dbReference type="EMBL" id="SRRZ01000013">
    <property type="protein sequence ID" value="NQE33349.1"/>
    <property type="molecule type" value="Genomic_DNA"/>
</dbReference>
<keyword evidence="2" id="KW-1133">Transmembrane helix</keyword>